<dbReference type="CDD" id="cd02440">
    <property type="entry name" value="AdoMet_MTases"/>
    <property type="match status" value="1"/>
</dbReference>
<dbReference type="Gene3D" id="3.40.50.150">
    <property type="entry name" value="Vaccinia Virus protein VP39"/>
    <property type="match status" value="1"/>
</dbReference>
<proteinExistence type="predicted"/>
<organism evidence="2 3">
    <name type="scientific">Sphingobium fluviale</name>
    <dbReference type="NCBI Taxonomy" id="2506423"/>
    <lineage>
        <taxon>Bacteria</taxon>
        <taxon>Pseudomonadati</taxon>
        <taxon>Pseudomonadota</taxon>
        <taxon>Alphaproteobacteria</taxon>
        <taxon>Sphingomonadales</taxon>
        <taxon>Sphingomonadaceae</taxon>
        <taxon>Sphingobium</taxon>
    </lineage>
</organism>
<keyword evidence="2" id="KW-0808">Transferase</keyword>
<evidence type="ECO:0000313" key="2">
    <source>
        <dbReference type="EMBL" id="RXR25550.1"/>
    </source>
</evidence>
<dbReference type="OrthoDB" id="9795634at2"/>
<accession>A0A4Q1KGC3</accession>
<evidence type="ECO:0000259" key="1">
    <source>
        <dbReference type="Pfam" id="PF08242"/>
    </source>
</evidence>
<dbReference type="SUPFAM" id="SSF53335">
    <property type="entry name" value="S-adenosyl-L-methionine-dependent methyltransferases"/>
    <property type="match status" value="1"/>
</dbReference>
<dbReference type="Proteomes" id="UP000290958">
    <property type="component" value="Unassembled WGS sequence"/>
</dbReference>
<comment type="caution">
    <text evidence="2">The sequence shown here is derived from an EMBL/GenBank/DDBJ whole genome shotgun (WGS) entry which is preliminary data.</text>
</comment>
<keyword evidence="3" id="KW-1185">Reference proteome</keyword>
<protein>
    <submittedName>
        <fullName evidence="2">Class I SAM-dependent methyltransferase</fullName>
    </submittedName>
</protein>
<sequence length="229" mass="24866">MSQYENNPGATYTPAAGHHLLTPLYDLGVALTTREALWRNRLVELLSPQDDDVILDIGAGTGSLATLLARQNPAMRYYGIDPDEAAIDIAQAKAVRAGTSPVFKVAHFSKDAVSGWPKPTKATLCLVLHQVPLDEKLRLLQEIHSTLDADGMLFIADYGEQRSWLMRTLFSSTIQRLDGVSDTQPNADGVLVPLMVQAGFAEIEEPAQFNTVTGSISILKGIKAGQHTE</sequence>
<dbReference type="AlphaFoldDB" id="A0A4Q1KGC3"/>
<dbReference type="InterPro" id="IPR029063">
    <property type="entry name" value="SAM-dependent_MTases_sf"/>
</dbReference>
<dbReference type="Pfam" id="PF08242">
    <property type="entry name" value="Methyltransf_12"/>
    <property type="match status" value="1"/>
</dbReference>
<dbReference type="RefSeq" id="WP_129405184.1">
    <property type="nucleotide sequence ID" value="NZ_SBKP01000020.1"/>
</dbReference>
<dbReference type="GO" id="GO:0032259">
    <property type="term" value="P:methylation"/>
    <property type="evidence" value="ECO:0007669"/>
    <property type="project" value="UniProtKB-KW"/>
</dbReference>
<dbReference type="GO" id="GO:0008168">
    <property type="term" value="F:methyltransferase activity"/>
    <property type="evidence" value="ECO:0007669"/>
    <property type="project" value="UniProtKB-KW"/>
</dbReference>
<gene>
    <name evidence="2" type="ORF">EQG66_14055</name>
</gene>
<evidence type="ECO:0000313" key="3">
    <source>
        <dbReference type="Proteomes" id="UP000290958"/>
    </source>
</evidence>
<dbReference type="EMBL" id="SBKP01000020">
    <property type="protein sequence ID" value="RXR25550.1"/>
    <property type="molecule type" value="Genomic_DNA"/>
</dbReference>
<dbReference type="PANTHER" id="PTHR42912">
    <property type="entry name" value="METHYLTRANSFERASE"/>
    <property type="match status" value="1"/>
</dbReference>
<name>A0A4Q1KGC3_9SPHN</name>
<dbReference type="InterPro" id="IPR013217">
    <property type="entry name" value="Methyltransf_12"/>
</dbReference>
<keyword evidence="2" id="KW-0489">Methyltransferase</keyword>
<feature type="domain" description="Methyltransferase type 12" evidence="1">
    <location>
        <begin position="55"/>
        <end position="153"/>
    </location>
</feature>
<dbReference type="InterPro" id="IPR050508">
    <property type="entry name" value="Methyltransf_Superfamily"/>
</dbReference>
<reference evidence="3" key="1">
    <citation type="submission" date="2019-01" db="EMBL/GenBank/DDBJ databases">
        <title>Cytophagaceae bacterium strain CAR-16.</title>
        <authorList>
            <person name="Chen W.-M."/>
        </authorList>
    </citation>
    <scope>NUCLEOTIDE SEQUENCE [LARGE SCALE GENOMIC DNA]</scope>
    <source>
        <strain evidence="3">CHR27</strain>
    </source>
</reference>